<dbReference type="Pfam" id="PF00359">
    <property type="entry name" value="PTS_EIIA_2"/>
    <property type="match status" value="1"/>
</dbReference>
<dbReference type="PROSITE" id="PS51372">
    <property type="entry name" value="PRD_2"/>
    <property type="match status" value="1"/>
</dbReference>
<dbReference type="InterPro" id="IPR013011">
    <property type="entry name" value="PTS_EIIB_2"/>
</dbReference>
<sequence>MGLDNRSREILLYLLQHPTKKSSEIMEHFSLSKRQFNYSFDKINEYLQDNYIEKISRTKRGIFVIPSMVYTQFNEGVKTAEKEYIYSEKERQSLIILSILAREEELSLLHMSDITKVSKNTVLNDMKEVQQKANEYHLTVTYDRKNGYHLEGTEIDKRYMMIEIVREISKIPNAEQLYLQICRFTHKDMFDIMNRIILIEKSLDIRISDERLNELRYIVLLSIRRIQLGKILRKLPTDFYSVNGTYEYEKTQFILRDTGYVNEEENIFMTLQILISNISNMNEPILVCHENIYGLVESIIENFEQIGCVKFHDKKGLCNFLFQHFKPAYFRIKYNFHIENEITDIVLNEYYYLQEIIEQAIAPIEKIMGKKFPKSEVFYILIIIGGWLRKENHIIEPDRIMKAVVVCSNGISVSNYLYMTLKGMFKNIIFLDCISQRDFKKYNKDFDIVFSSCFLETDKKLYVVNPMMNELEKSQFFIKVTSDMLGITSSSFAVEDIVEIVSRNQKDYDESQLRKELQEYFYHGGVSSFDRSESLNQEISGDPSFAQVLPYNHFFMEKKLNSWEDALRILSAPLLEKGYIEQRYVKEIQTQIITLHPYIMVANGFVILHAGVNDGVHEVAMSLLKVEDKVSIEGYLEADILLMLATPDTKIHLRALNQMLDKLVKEKRLTKIRKAKSIEQMYQGIFQN</sequence>
<evidence type="ECO:0000256" key="7">
    <source>
        <dbReference type="ARBA" id="ARBA00022777"/>
    </source>
</evidence>
<dbReference type="InterPro" id="IPR007737">
    <property type="entry name" value="Mga_HTH"/>
</dbReference>
<dbReference type="CDD" id="cd05568">
    <property type="entry name" value="PTS_IIB_bgl_like"/>
    <property type="match status" value="1"/>
</dbReference>
<dbReference type="InterPro" id="IPR036095">
    <property type="entry name" value="PTS_EIIB-like_sf"/>
</dbReference>
<feature type="domain" description="PRD" evidence="14">
    <location>
        <begin position="287"/>
        <end position="394"/>
    </location>
</feature>
<evidence type="ECO:0000256" key="9">
    <source>
        <dbReference type="ARBA" id="ARBA00037387"/>
    </source>
</evidence>
<evidence type="ECO:0000256" key="8">
    <source>
        <dbReference type="ARBA" id="ARBA00023159"/>
    </source>
</evidence>
<dbReference type="InterPro" id="IPR051351">
    <property type="entry name" value="Ascorbate-PTS_EIIA_comp"/>
</dbReference>
<evidence type="ECO:0000259" key="13">
    <source>
        <dbReference type="PROSITE" id="PS51099"/>
    </source>
</evidence>
<reference evidence="15 16" key="1">
    <citation type="submission" date="2018-08" db="EMBL/GenBank/DDBJ databases">
        <title>A genome reference for cultivated species of the human gut microbiota.</title>
        <authorList>
            <person name="Zou Y."/>
            <person name="Xue W."/>
            <person name="Luo G."/>
        </authorList>
    </citation>
    <scope>NUCLEOTIDE SEQUENCE [LARGE SCALE GENOMIC DNA]</scope>
    <source>
        <strain evidence="15 16">OF01-2LB</strain>
    </source>
</reference>
<dbReference type="InterPro" id="IPR016152">
    <property type="entry name" value="PTrfase/Anion_transptr"/>
</dbReference>
<protein>
    <recommendedName>
        <fullName evidence="10">Ascorbate-specific PTS system EIIA component</fullName>
    </recommendedName>
    <alternativeName>
        <fullName evidence="11">Ascorbate-specific phosphotransferase enzyme IIA component</fullName>
    </alternativeName>
</protein>
<dbReference type="InterPro" id="IPR002178">
    <property type="entry name" value="PTS_EIIA_type-2_dom"/>
</dbReference>
<dbReference type="Gene3D" id="1.10.10.10">
    <property type="entry name" value="Winged helix-like DNA-binding domain superfamily/Winged helix DNA-binding domain"/>
    <property type="match status" value="1"/>
</dbReference>
<dbReference type="EMBL" id="QVEV01000007">
    <property type="protein sequence ID" value="RGC16739.1"/>
    <property type="molecule type" value="Genomic_DNA"/>
</dbReference>
<dbReference type="GO" id="GO:0009401">
    <property type="term" value="P:phosphoenolpyruvate-dependent sugar phosphotransferase system"/>
    <property type="evidence" value="ECO:0007669"/>
    <property type="project" value="UniProtKB-KW"/>
</dbReference>
<name>A0A3E2VZW6_CLOIN</name>
<comment type="caution">
    <text evidence="15">The sequence shown here is derived from an EMBL/GenBank/DDBJ whole genome shotgun (WGS) entry which is preliminary data.</text>
</comment>
<dbReference type="InterPro" id="IPR011608">
    <property type="entry name" value="PRD"/>
</dbReference>
<dbReference type="PROSITE" id="PS51094">
    <property type="entry name" value="PTS_EIIA_TYPE_2"/>
    <property type="match status" value="1"/>
</dbReference>
<keyword evidence="8" id="KW-0010">Activator</keyword>
<comment type="subcellular location">
    <subcellularLocation>
        <location evidence="1">Cytoplasm</location>
    </subcellularLocation>
</comment>
<dbReference type="Gene3D" id="3.40.930.10">
    <property type="entry name" value="Mannitol-specific EII, Chain A"/>
    <property type="match status" value="1"/>
</dbReference>
<dbReference type="RefSeq" id="WP_117442515.1">
    <property type="nucleotide sequence ID" value="NZ_JBPFLX010000020.1"/>
</dbReference>
<dbReference type="PANTHER" id="PTHR36203">
    <property type="entry name" value="ASCORBATE-SPECIFIC PTS SYSTEM EIIA COMPONENT"/>
    <property type="match status" value="1"/>
</dbReference>
<dbReference type="SUPFAM" id="SSF55804">
    <property type="entry name" value="Phoshotransferase/anion transport protein"/>
    <property type="match status" value="1"/>
</dbReference>
<keyword evidence="3" id="KW-0963">Cytoplasm</keyword>
<evidence type="ECO:0000256" key="6">
    <source>
        <dbReference type="ARBA" id="ARBA00022683"/>
    </source>
</evidence>
<evidence type="ECO:0000256" key="2">
    <source>
        <dbReference type="ARBA" id="ARBA00022448"/>
    </source>
</evidence>
<evidence type="ECO:0000256" key="5">
    <source>
        <dbReference type="ARBA" id="ARBA00022679"/>
    </source>
</evidence>
<evidence type="ECO:0000313" key="16">
    <source>
        <dbReference type="Proteomes" id="UP000260025"/>
    </source>
</evidence>
<evidence type="ECO:0000256" key="10">
    <source>
        <dbReference type="ARBA" id="ARBA00041175"/>
    </source>
</evidence>
<feature type="domain" description="PTS EIIA type-2" evidence="12">
    <location>
        <begin position="547"/>
        <end position="688"/>
    </location>
</feature>
<keyword evidence="4" id="KW-0597">Phosphoprotein</keyword>
<dbReference type="GO" id="GO:0006355">
    <property type="term" value="P:regulation of DNA-templated transcription"/>
    <property type="evidence" value="ECO:0007669"/>
    <property type="project" value="InterPro"/>
</dbReference>
<evidence type="ECO:0000256" key="11">
    <source>
        <dbReference type="ARBA" id="ARBA00042072"/>
    </source>
</evidence>
<gene>
    <name evidence="15" type="ORF">DXA38_06795</name>
</gene>
<dbReference type="OrthoDB" id="3175596at2"/>
<keyword evidence="6" id="KW-0598">Phosphotransferase system</keyword>
<dbReference type="AlphaFoldDB" id="A0A3E2VZW6"/>
<dbReference type="Pfam" id="PF05043">
    <property type="entry name" value="Mga"/>
    <property type="match status" value="1"/>
</dbReference>
<dbReference type="PROSITE" id="PS51099">
    <property type="entry name" value="PTS_EIIB_TYPE_2"/>
    <property type="match status" value="1"/>
</dbReference>
<dbReference type="GO" id="GO:0016301">
    <property type="term" value="F:kinase activity"/>
    <property type="evidence" value="ECO:0007669"/>
    <property type="project" value="UniProtKB-KW"/>
</dbReference>
<evidence type="ECO:0000313" key="15">
    <source>
        <dbReference type="EMBL" id="RGC16739.1"/>
    </source>
</evidence>
<organism evidence="15 16">
    <name type="scientific">Clostridium innocuum</name>
    <dbReference type="NCBI Taxonomy" id="1522"/>
    <lineage>
        <taxon>Bacteria</taxon>
        <taxon>Bacillati</taxon>
        <taxon>Bacillota</taxon>
        <taxon>Clostridia</taxon>
        <taxon>Eubacteriales</taxon>
        <taxon>Clostridiaceae</taxon>
        <taxon>Clostridium</taxon>
    </lineage>
</organism>
<dbReference type="Pfam" id="PF00874">
    <property type="entry name" value="PRD"/>
    <property type="match status" value="1"/>
</dbReference>
<dbReference type="InterPro" id="IPR036388">
    <property type="entry name" value="WH-like_DNA-bd_sf"/>
</dbReference>
<evidence type="ECO:0000259" key="14">
    <source>
        <dbReference type="PROSITE" id="PS51372"/>
    </source>
</evidence>
<feature type="domain" description="PTS EIIB type-2" evidence="13">
    <location>
        <begin position="401"/>
        <end position="488"/>
    </location>
</feature>
<dbReference type="InterPro" id="IPR036634">
    <property type="entry name" value="PRD_sf"/>
</dbReference>
<dbReference type="SUPFAM" id="SSF63520">
    <property type="entry name" value="PTS-regulatory domain, PRD"/>
    <property type="match status" value="1"/>
</dbReference>
<dbReference type="SUPFAM" id="SSF52794">
    <property type="entry name" value="PTS system IIB component-like"/>
    <property type="match status" value="1"/>
</dbReference>
<dbReference type="PANTHER" id="PTHR36203:SF1">
    <property type="entry name" value="ASCORBATE-SPECIFIC PTS SYSTEM EIIA COMPONENT"/>
    <property type="match status" value="1"/>
</dbReference>
<accession>A0A3E2VZW6</accession>
<evidence type="ECO:0000256" key="4">
    <source>
        <dbReference type="ARBA" id="ARBA00022553"/>
    </source>
</evidence>
<dbReference type="GO" id="GO:0005737">
    <property type="term" value="C:cytoplasm"/>
    <property type="evidence" value="ECO:0007669"/>
    <property type="project" value="UniProtKB-SubCell"/>
</dbReference>
<evidence type="ECO:0000256" key="1">
    <source>
        <dbReference type="ARBA" id="ARBA00004496"/>
    </source>
</evidence>
<keyword evidence="7" id="KW-0418">Kinase</keyword>
<evidence type="ECO:0000256" key="3">
    <source>
        <dbReference type="ARBA" id="ARBA00022490"/>
    </source>
</evidence>
<proteinExistence type="predicted"/>
<comment type="function">
    <text evidence="9">The phosphoenolpyruvate-dependent sugar phosphotransferase system (sugar PTS), a major carbohydrate active transport system, catalyzes the phosphorylation of incoming sugar substrates concomitantly with their translocation across the cell membrane. The enzyme II UlaABC PTS system is involved in ascorbate transport.</text>
</comment>
<evidence type="ECO:0000259" key="12">
    <source>
        <dbReference type="PROSITE" id="PS51094"/>
    </source>
</evidence>
<dbReference type="GO" id="GO:0008982">
    <property type="term" value="F:protein-N(PI)-phosphohistidine-sugar phosphotransferase activity"/>
    <property type="evidence" value="ECO:0007669"/>
    <property type="project" value="InterPro"/>
</dbReference>
<dbReference type="Gene3D" id="1.10.1790.10">
    <property type="entry name" value="PRD domain"/>
    <property type="match status" value="1"/>
</dbReference>
<keyword evidence="5" id="KW-0808">Transferase</keyword>
<dbReference type="Proteomes" id="UP000260025">
    <property type="component" value="Unassembled WGS sequence"/>
</dbReference>
<keyword evidence="2" id="KW-0813">Transport</keyword>